<evidence type="ECO:0000313" key="2">
    <source>
        <dbReference type="EnsemblMetazoa" id="tetur01g04710.1"/>
    </source>
</evidence>
<feature type="transmembrane region" description="Helical" evidence="1">
    <location>
        <begin position="20"/>
        <end position="45"/>
    </location>
</feature>
<protein>
    <submittedName>
        <fullName evidence="2">Uncharacterized protein</fullName>
    </submittedName>
</protein>
<reference evidence="2" key="2">
    <citation type="submission" date="2015-06" db="UniProtKB">
        <authorList>
            <consortium name="EnsemblMetazoa"/>
        </authorList>
    </citation>
    <scope>IDENTIFICATION</scope>
</reference>
<keyword evidence="1" id="KW-0812">Transmembrane</keyword>
<keyword evidence="3" id="KW-1185">Reference proteome</keyword>
<accession>T1JQW4</accession>
<dbReference type="OrthoDB" id="10394172at2759"/>
<reference evidence="3" key="1">
    <citation type="submission" date="2011-08" db="EMBL/GenBank/DDBJ databases">
        <authorList>
            <person name="Rombauts S."/>
        </authorList>
    </citation>
    <scope>NUCLEOTIDE SEQUENCE</scope>
    <source>
        <strain evidence="3">London</strain>
    </source>
</reference>
<dbReference type="HOGENOM" id="CLU_1062935_0_0_1"/>
<feature type="transmembrane region" description="Helical" evidence="1">
    <location>
        <begin position="166"/>
        <end position="185"/>
    </location>
</feature>
<dbReference type="OMA" id="KYLIPWE"/>
<dbReference type="Proteomes" id="UP000015104">
    <property type="component" value="Unassembled WGS sequence"/>
</dbReference>
<dbReference type="EnsemblMetazoa" id="tetur01g04710.1">
    <property type="protein sequence ID" value="tetur01g04710.1"/>
    <property type="gene ID" value="tetur01g04710"/>
</dbReference>
<evidence type="ECO:0000313" key="3">
    <source>
        <dbReference type="Proteomes" id="UP000015104"/>
    </source>
</evidence>
<organism evidence="2 3">
    <name type="scientific">Tetranychus urticae</name>
    <name type="common">Two-spotted spider mite</name>
    <dbReference type="NCBI Taxonomy" id="32264"/>
    <lineage>
        <taxon>Eukaryota</taxon>
        <taxon>Metazoa</taxon>
        <taxon>Ecdysozoa</taxon>
        <taxon>Arthropoda</taxon>
        <taxon>Chelicerata</taxon>
        <taxon>Arachnida</taxon>
        <taxon>Acari</taxon>
        <taxon>Acariformes</taxon>
        <taxon>Trombidiformes</taxon>
        <taxon>Prostigmata</taxon>
        <taxon>Eleutherengona</taxon>
        <taxon>Raphignathae</taxon>
        <taxon>Tetranychoidea</taxon>
        <taxon>Tetranychidae</taxon>
        <taxon>Tetranychus</taxon>
    </lineage>
</organism>
<feature type="transmembrane region" description="Helical" evidence="1">
    <location>
        <begin position="65"/>
        <end position="89"/>
    </location>
</feature>
<evidence type="ECO:0000256" key="1">
    <source>
        <dbReference type="SAM" id="Phobius"/>
    </source>
</evidence>
<dbReference type="KEGG" id="tut:107365779"/>
<keyword evidence="1" id="KW-1133">Transmembrane helix</keyword>
<gene>
    <name evidence="2" type="primary">107365779</name>
</gene>
<keyword evidence="1" id="KW-0472">Membrane</keyword>
<sequence length="262" mass="30292">MGFTCCTLKLWTTIAVIYSIINYLIFTGADFFILLSIVTPSLVLFNHESTSWSQFVDSFSKIENIPILLGIVLIRLILRLFLIISVPVLSIGNRRDRRKYLIPWEMIVAIYIAALIASSIYFLIVENKDGFINEFPNWIKSNLTQLDAESSIQWARLTIFLNLSDGGLGILFWLILLFCVHLRCAQIRYEKNQLRRLGQWNTNILTYRIPRARLNSIDQPHMDSTLEMRSSRVPVYPTTIGTATMNSTESRSPYYDNQAFKY</sequence>
<proteinExistence type="predicted"/>
<dbReference type="AlphaFoldDB" id="T1JQW4"/>
<dbReference type="EMBL" id="CAEY01000442">
    <property type="status" value="NOT_ANNOTATED_CDS"/>
    <property type="molecule type" value="Genomic_DNA"/>
</dbReference>
<feature type="transmembrane region" description="Helical" evidence="1">
    <location>
        <begin position="101"/>
        <end position="124"/>
    </location>
</feature>
<name>T1JQW4_TETUR</name>